<dbReference type="InterPro" id="IPR003185">
    <property type="entry name" value="Proteasome_activ_PA28_N"/>
</dbReference>
<dbReference type="GO" id="GO:0009968">
    <property type="term" value="P:negative regulation of signal transduction"/>
    <property type="evidence" value="ECO:0007669"/>
    <property type="project" value="UniProtKB-KW"/>
</dbReference>
<evidence type="ECO:0000259" key="14">
    <source>
        <dbReference type="Pfam" id="PF02252"/>
    </source>
</evidence>
<dbReference type="Proteomes" id="UP001274896">
    <property type="component" value="Unassembled WGS sequence"/>
</dbReference>
<dbReference type="SUPFAM" id="SSF47216">
    <property type="entry name" value="Proteasome activator"/>
    <property type="match status" value="1"/>
</dbReference>
<dbReference type="AlphaFoldDB" id="A0AAE0RDV5"/>
<keyword evidence="8" id="KW-0539">Nucleus</keyword>
<evidence type="ECO:0000256" key="12">
    <source>
        <dbReference type="SAM" id="MobiDB-lite"/>
    </source>
</evidence>
<keyword evidence="3" id="KW-0690">Ribosome biogenesis</keyword>
<feature type="region of interest" description="Disordered" evidence="12">
    <location>
        <begin position="501"/>
        <end position="527"/>
    </location>
</feature>
<gene>
    <name evidence="15" type="ORF">QTP70_017414</name>
</gene>
<evidence type="ECO:0000256" key="2">
    <source>
        <dbReference type="ARBA" id="ARBA00005883"/>
    </source>
</evidence>
<comment type="function">
    <text evidence="9">Implicated in immunoproteasome assembly and required for efficient antigen processing. The PA28 activator complex enhances the generation of class I binding peptides by altering the cleavage pattern of the proteasome.</text>
</comment>
<dbReference type="GO" id="GO:0042254">
    <property type="term" value="P:ribosome biogenesis"/>
    <property type="evidence" value="ECO:0007669"/>
    <property type="project" value="UniProtKB-KW"/>
</dbReference>
<feature type="repeat" description="WD" evidence="11">
    <location>
        <begin position="272"/>
        <end position="312"/>
    </location>
</feature>
<dbReference type="Pfam" id="PF02251">
    <property type="entry name" value="PA28_N"/>
    <property type="match status" value="1"/>
</dbReference>
<evidence type="ECO:0000256" key="9">
    <source>
        <dbReference type="ARBA" id="ARBA00037467"/>
    </source>
</evidence>
<comment type="function">
    <text evidence="10">Negatively regulates the PAK1 kinase. PAK1 is a member of the PAK kinase family, which has been shown to play a positive role in the regulation of signaling pathways involving MAPK8 and RELA. PAK1 exists as an inactive homodimer, which is activated by binding of small GTPases such as CDC42 to an N-terminal regulatory domain. PAK1IP1 also binds to the N-terminus of PAK1, and inhibits the specific activation of PAK1 by CDC42. May be involved in ribosomal large subunit assembly.</text>
</comment>
<dbReference type="Pfam" id="PF02252">
    <property type="entry name" value="PA28_C"/>
    <property type="match status" value="1"/>
</dbReference>
<dbReference type="PANTHER" id="PTHR44675">
    <property type="entry name" value="PAK1 INTERACTING PROTEIN 1"/>
    <property type="match status" value="1"/>
</dbReference>
<dbReference type="PANTHER" id="PTHR44675:SF1">
    <property type="entry name" value="P21-ACTIVATED PROTEIN KINASE-INTERACTING PROTEIN 1"/>
    <property type="match status" value="1"/>
</dbReference>
<evidence type="ECO:0000259" key="13">
    <source>
        <dbReference type="Pfam" id="PF02251"/>
    </source>
</evidence>
<comment type="caution">
    <text evidence="15">The sequence shown here is derived from an EMBL/GenBank/DDBJ whole genome shotgun (WGS) entry which is preliminary data.</text>
</comment>
<feature type="compositionally biased region" description="Basic and acidic residues" evidence="12">
    <location>
        <begin position="71"/>
        <end position="90"/>
    </location>
</feature>
<sequence>MTSLDMSPASKKEVDGFTKKLTREAEQLISTFFPQKIAEMDNLLQVSLVLKDLSTLRAPLDIPIPDPAKEELKRKKKEEKKAKEAKKSEEKEEEEAGPPCGPIASNEKVDNLIRAIKPHIQMLKENLNTVSMWVQLQIPRIEDGNNFGVAVQEKVFELLTNTRTKIEGFQTQITKYYSERGDAVAKASKQPHVGDYRQLVHELDLHQYCELRIVVLEIRNTYEWILEPVFTHHAHTACLSAVAANEQFVATGSKDETIQLYNMKTRTEHGALLHHDGTISCLEFGSTSHLLSGGEDGLLCVWSTKTWECLKSIKAHMGHVTSLSMHPSGKLALSVGTDKKLRTWNLIEGRAAFTKNIKQNAQIVQWSPAGDKYVVVVNDKLDVYDLESASVVGTFSYRKRISSVRFLENTLLAVAGDDEYVQVYDLTSEKCICEFKAHENRVKALDSFELNGLCVLATASNDGFIKLWGFSAERQEAVRLLGQVNTTARLTCLSVWRSSTKEEKSDTQPATSQSNKEAMLPPKNKRVRISKEEVVVEEDVSLKKQGKKKKKQKVK</sequence>
<dbReference type="CDD" id="cd00200">
    <property type="entry name" value="WD40"/>
    <property type="match status" value="1"/>
</dbReference>
<keyword evidence="5" id="KW-0734">Signal transduction inhibitor</keyword>
<protein>
    <submittedName>
        <fullName evidence="15">Uncharacterized protein</fullName>
    </submittedName>
</protein>
<dbReference type="Gene3D" id="1.20.5.120">
    <property type="entry name" value="Proteasome activator pa28, N-terminal domain"/>
    <property type="match status" value="1"/>
</dbReference>
<dbReference type="EMBL" id="JAUCMX010000003">
    <property type="protein sequence ID" value="KAK3551456.1"/>
    <property type="molecule type" value="Genomic_DNA"/>
</dbReference>
<dbReference type="PROSITE" id="PS50294">
    <property type="entry name" value="WD_REPEATS_REGION"/>
    <property type="match status" value="1"/>
</dbReference>
<comment type="similarity">
    <text evidence="2">Belongs to the PA28 family.</text>
</comment>
<dbReference type="Pfam" id="PF00400">
    <property type="entry name" value="WD40"/>
    <property type="match status" value="4"/>
</dbReference>
<accession>A0AAE0RDV5</accession>
<evidence type="ECO:0000256" key="6">
    <source>
        <dbReference type="ARBA" id="ARBA00022737"/>
    </source>
</evidence>
<comment type="subcellular location">
    <subcellularLocation>
        <location evidence="1">Nucleus</location>
        <location evidence="1">Nucleolus</location>
    </subcellularLocation>
</comment>
<evidence type="ECO:0000256" key="3">
    <source>
        <dbReference type="ARBA" id="ARBA00022517"/>
    </source>
</evidence>
<dbReference type="InterPro" id="IPR015943">
    <property type="entry name" value="WD40/YVTN_repeat-like_dom_sf"/>
</dbReference>
<keyword evidence="7" id="KW-0647">Proteasome</keyword>
<evidence type="ECO:0000256" key="4">
    <source>
        <dbReference type="ARBA" id="ARBA00022574"/>
    </source>
</evidence>
<dbReference type="FunFam" id="1.20.120.180:FF:000002">
    <property type="entry name" value="Proteasome activator complex subunit 1"/>
    <property type="match status" value="1"/>
</dbReference>
<keyword evidence="4 11" id="KW-0853">WD repeat</keyword>
<dbReference type="FunFam" id="2.130.10.10:FF:000424">
    <property type="entry name" value="p21-activated protein kinase-interacting protein 1-like"/>
    <property type="match status" value="1"/>
</dbReference>
<feature type="domain" description="Proteasome activator PA28 N-terminal" evidence="13">
    <location>
        <begin position="9"/>
        <end position="67"/>
    </location>
</feature>
<dbReference type="Gene3D" id="1.20.120.180">
    <property type="entry name" value="Proteasome activator pa28, C-terminal domain"/>
    <property type="match status" value="1"/>
</dbReference>
<organism evidence="15 16">
    <name type="scientific">Hemibagrus guttatus</name>
    <dbReference type="NCBI Taxonomy" id="175788"/>
    <lineage>
        <taxon>Eukaryota</taxon>
        <taxon>Metazoa</taxon>
        <taxon>Chordata</taxon>
        <taxon>Craniata</taxon>
        <taxon>Vertebrata</taxon>
        <taxon>Euteleostomi</taxon>
        <taxon>Actinopterygii</taxon>
        <taxon>Neopterygii</taxon>
        <taxon>Teleostei</taxon>
        <taxon>Ostariophysi</taxon>
        <taxon>Siluriformes</taxon>
        <taxon>Bagridae</taxon>
        <taxon>Hemibagrus</taxon>
    </lineage>
</organism>
<reference evidence="15" key="1">
    <citation type="submission" date="2023-06" db="EMBL/GenBank/DDBJ databases">
        <title>Male Hemibagrus guttatus genome.</title>
        <authorList>
            <person name="Bian C."/>
        </authorList>
    </citation>
    <scope>NUCLEOTIDE SEQUENCE</scope>
    <source>
        <strain evidence="15">Male_cb2023</strain>
        <tissue evidence="15">Muscle</tissue>
    </source>
</reference>
<feature type="domain" description="Proteasome activator PA28 C-terminal" evidence="14">
    <location>
        <begin position="103"/>
        <end position="226"/>
    </location>
</feature>
<dbReference type="SMART" id="SM00320">
    <property type="entry name" value="WD40"/>
    <property type="match status" value="5"/>
</dbReference>
<dbReference type="InterPro" id="IPR036997">
    <property type="entry name" value="PA28_C_sf"/>
</dbReference>
<dbReference type="Gene3D" id="2.130.10.10">
    <property type="entry name" value="YVTN repeat-like/Quinoprotein amine dehydrogenase"/>
    <property type="match status" value="1"/>
</dbReference>
<dbReference type="InterPro" id="IPR051959">
    <property type="entry name" value="PAK1-Kinase_Regulator"/>
</dbReference>
<evidence type="ECO:0000313" key="16">
    <source>
        <dbReference type="Proteomes" id="UP001274896"/>
    </source>
</evidence>
<feature type="repeat" description="WD" evidence="11">
    <location>
        <begin position="313"/>
        <end position="354"/>
    </location>
</feature>
<name>A0AAE0RDV5_9TELE</name>
<feature type="compositionally biased region" description="Polar residues" evidence="12">
    <location>
        <begin position="507"/>
        <end position="516"/>
    </location>
</feature>
<dbReference type="PROSITE" id="PS00678">
    <property type="entry name" value="WD_REPEATS_1"/>
    <property type="match status" value="1"/>
</dbReference>
<dbReference type="PROSITE" id="PS50082">
    <property type="entry name" value="WD_REPEATS_2"/>
    <property type="match status" value="2"/>
</dbReference>
<keyword evidence="16" id="KW-1185">Reference proteome</keyword>
<dbReference type="InterPro" id="IPR001680">
    <property type="entry name" value="WD40_rpt"/>
</dbReference>
<evidence type="ECO:0000256" key="1">
    <source>
        <dbReference type="ARBA" id="ARBA00004604"/>
    </source>
</evidence>
<evidence type="ECO:0000256" key="8">
    <source>
        <dbReference type="ARBA" id="ARBA00023242"/>
    </source>
</evidence>
<dbReference type="GO" id="GO:0008537">
    <property type="term" value="C:proteasome activator complex"/>
    <property type="evidence" value="ECO:0007669"/>
    <property type="project" value="InterPro"/>
</dbReference>
<dbReference type="GO" id="GO:0005730">
    <property type="term" value="C:nucleolus"/>
    <property type="evidence" value="ECO:0007669"/>
    <property type="project" value="UniProtKB-SubCell"/>
</dbReference>
<keyword evidence="6" id="KW-0677">Repeat</keyword>
<evidence type="ECO:0000256" key="11">
    <source>
        <dbReference type="PROSITE-ProRule" id="PRU00221"/>
    </source>
</evidence>
<evidence type="ECO:0000256" key="10">
    <source>
        <dbReference type="ARBA" id="ARBA00045213"/>
    </source>
</evidence>
<evidence type="ECO:0000313" key="15">
    <source>
        <dbReference type="EMBL" id="KAK3551456.1"/>
    </source>
</evidence>
<evidence type="ECO:0000256" key="7">
    <source>
        <dbReference type="ARBA" id="ARBA00022942"/>
    </source>
</evidence>
<dbReference type="SUPFAM" id="SSF50978">
    <property type="entry name" value="WD40 repeat-like"/>
    <property type="match status" value="1"/>
</dbReference>
<evidence type="ECO:0000256" key="5">
    <source>
        <dbReference type="ARBA" id="ARBA00022700"/>
    </source>
</evidence>
<dbReference type="InterPro" id="IPR019775">
    <property type="entry name" value="WD40_repeat_CS"/>
</dbReference>
<dbReference type="InterPro" id="IPR036996">
    <property type="entry name" value="PA28_N_sf"/>
</dbReference>
<dbReference type="InterPro" id="IPR036252">
    <property type="entry name" value="Proteasome_activ_sf"/>
</dbReference>
<proteinExistence type="inferred from homology"/>
<feature type="region of interest" description="Disordered" evidence="12">
    <location>
        <begin position="71"/>
        <end position="105"/>
    </location>
</feature>
<dbReference type="InterPro" id="IPR036322">
    <property type="entry name" value="WD40_repeat_dom_sf"/>
</dbReference>
<dbReference type="InterPro" id="IPR003186">
    <property type="entry name" value="PA28_C"/>
</dbReference>